<organism evidence="1 2">
    <name type="scientific">Dethiosulfatibacter aminovorans DSM 17477</name>
    <dbReference type="NCBI Taxonomy" id="1121476"/>
    <lineage>
        <taxon>Bacteria</taxon>
        <taxon>Bacillati</taxon>
        <taxon>Bacillota</taxon>
        <taxon>Tissierellia</taxon>
        <taxon>Dethiosulfatibacter</taxon>
    </lineage>
</organism>
<dbReference type="AlphaFoldDB" id="A0A1M6GTH2"/>
<proteinExistence type="predicted"/>
<name>A0A1M6GTH2_9FIRM</name>
<dbReference type="EMBL" id="FQZL01000011">
    <property type="protein sequence ID" value="SHJ13264.1"/>
    <property type="molecule type" value="Genomic_DNA"/>
</dbReference>
<keyword evidence="2" id="KW-1185">Reference proteome</keyword>
<evidence type="ECO:0000313" key="2">
    <source>
        <dbReference type="Proteomes" id="UP000184052"/>
    </source>
</evidence>
<reference evidence="1 2" key="1">
    <citation type="submission" date="2016-11" db="EMBL/GenBank/DDBJ databases">
        <authorList>
            <person name="Jaros S."/>
            <person name="Januszkiewicz K."/>
            <person name="Wedrychowicz H."/>
        </authorList>
    </citation>
    <scope>NUCLEOTIDE SEQUENCE [LARGE SCALE GENOMIC DNA]</scope>
    <source>
        <strain evidence="1 2">DSM 17477</strain>
    </source>
</reference>
<gene>
    <name evidence="1" type="ORF">SAMN02745751_01832</name>
</gene>
<protein>
    <submittedName>
        <fullName evidence="1">Uncharacterized protein</fullName>
    </submittedName>
</protein>
<evidence type="ECO:0000313" key="1">
    <source>
        <dbReference type="EMBL" id="SHJ13264.1"/>
    </source>
</evidence>
<dbReference type="Proteomes" id="UP000184052">
    <property type="component" value="Unassembled WGS sequence"/>
</dbReference>
<accession>A0A1M6GTH2</accession>
<dbReference type="STRING" id="1121476.SAMN02745751_01832"/>
<sequence length="51" mass="6060">MCQLMVFLFQGILLYPVLEALSFKSQLSCCFSNFPVVFSKLLLKYFYFFNM</sequence>